<dbReference type="Proteomes" id="UP001642484">
    <property type="component" value="Unassembled WGS sequence"/>
</dbReference>
<sequence>MDFWTVYFFARDFREIQFTFLEAINSQNRYTSTYCTGYTMNHGVQILQLVRALFNSKGSLPLPTVKNHHCPAMPDRKCLHLTKKIATKYQTSIMVSIFNLKSFSLRSRFKF</sequence>
<accession>A0ABP0LTZ1</accession>
<evidence type="ECO:0000313" key="1">
    <source>
        <dbReference type="EMBL" id="CAK9042660.1"/>
    </source>
</evidence>
<reference evidence="1 2" key="1">
    <citation type="submission" date="2024-02" db="EMBL/GenBank/DDBJ databases">
        <authorList>
            <person name="Chen Y."/>
            <person name="Shah S."/>
            <person name="Dougan E. K."/>
            <person name="Thang M."/>
            <person name="Chan C."/>
        </authorList>
    </citation>
    <scope>NUCLEOTIDE SEQUENCE [LARGE SCALE GENOMIC DNA]</scope>
</reference>
<comment type="caution">
    <text evidence="1">The sequence shown here is derived from an EMBL/GenBank/DDBJ whole genome shotgun (WGS) entry which is preliminary data.</text>
</comment>
<protein>
    <submittedName>
        <fullName evidence="1">Uncharacterized protein</fullName>
    </submittedName>
</protein>
<evidence type="ECO:0000313" key="2">
    <source>
        <dbReference type="Proteomes" id="UP001642484"/>
    </source>
</evidence>
<keyword evidence="2" id="KW-1185">Reference proteome</keyword>
<name>A0ABP0LTZ1_9DINO</name>
<gene>
    <name evidence="1" type="ORF">CCMP2556_LOCUS22677</name>
</gene>
<dbReference type="EMBL" id="CAXAMN010014191">
    <property type="protein sequence ID" value="CAK9042660.1"/>
    <property type="molecule type" value="Genomic_DNA"/>
</dbReference>
<proteinExistence type="predicted"/>
<organism evidence="1 2">
    <name type="scientific">Durusdinium trenchii</name>
    <dbReference type="NCBI Taxonomy" id="1381693"/>
    <lineage>
        <taxon>Eukaryota</taxon>
        <taxon>Sar</taxon>
        <taxon>Alveolata</taxon>
        <taxon>Dinophyceae</taxon>
        <taxon>Suessiales</taxon>
        <taxon>Symbiodiniaceae</taxon>
        <taxon>Durusdinium</taxon>
    </lineage>
</organism>